<protein>
    <submittedName>
        <fullName evidence="2">Uncharacterized protein</fullName>
    </submittedName>
</protein>
<dbReference type="Proteomes" id="UP000242287">
    <property type="component" value="Unassembled WGS sequence"/>
</dbReference>
<name>A0A2A9NT16_9AGAR</name>
<dbReference type="AlphaFoldDB" id="A0A2A9NT16"/>
<evidence type="ECO:0000313" key="3">
    <source>
        <dbReference type="Proteomes" id="UP000242287"/>
    </source>
</evidence>
<dbReference type="OrthoDB" id="654211at2759"/>
<dbReference type="EMBL" id="KZ301974">
    <property type="protein sequence ID" value="PFH53238.1"/>
    <property type="molecule type" value="Genomic_DNA"/>
</dbReference>
<feature type="compositionally biased region" description="Basic residues" evidence="1">
    <location>
        <begin position="281"/>
        <end position="304"/>
    </location>
</feature>
<reference evidence="2 3" key="1">
    <citation type="submission" date="2014-02" db="EMBL/GenBank/DDBJ databases">
        <title>Transposable element dynamics among asymbiotic and ectomycorrhizal Amanita fungi.</title>
        <authorList>
            <consortium name="DOE Joint Genome Institute"/>
            <person name="Hess J."/>
            <person name="Skrede I."/>
            <person name="Wolfe B."/>
            <person name="LaButti K."/>
            <person name="Ohm R.A."/>
            <person name="Grigoriev I.V."/>
            <person name="Pringle A."/>
        </authorList>
    </citation>
    <scope>NUCLEOTIDE SEQUENCE [LARGE SCALE GENOMIC DNA]</scope>
    <source>
        <strain evidence="2 3">SKay4041</strain>
    </source>
</reference>
<feature type="compositionally biased region" description="Low complexity" evidence="1">
    <location>
        <begin position="235"/>
        <end position="251"/>
    </location>
</feature>
<feature type="region of interest" description="Disordered" evidence="1">
    <location>
        <begin position="140"/>
        <end position="204"/>
    </location>
</feature>
<evidence type="ECO:0000256" key="1">
    <source>
        <dbReference type="SAM" id="MobiDB-lite"/>
    </source>
</evidence>
<evidence type="ECO:0000313" key="2">
    <source>
        <dbReference type="EMBL" id="PFH53238.1"/>
    </source>
</evidence>
<feature type="compositionally biased region" description="Low complexity" evidence="1">
    <location>
        <begin position="155"/>
        <end position="165"/>
    </location>
</feature>
<proteinExistence type="predicted"/>
<feature type="region of interest" description="Disordered" evidence="1">
    <location>
        <begin position="229"/>
        <end position="309"/>
    </location>
</feature>
<feature type="compositionally biased region" description="Low complexity" evidence="1">
    <location>
        <begin position="180"/>
        <end position="204"/>
    </location>
</feature>
<organism evidence="2 3">
    <name type="scientific">Amanita thiersii Skay4041</name>
    <dbReference type="NCBI Taxonomy" id="703135"/>
    <lineage>
        <taxon>Eukaryota</taxon>
        <taxon>Fungi</taxon>
        <taxon>Dikarya</taxon>
        <taxon>Basidiomycota</taxon>
        <taxon>Agaricomycotina</taxon>
        <taxon>Agaricomycetes</taxon>
        <taxon>Agaricomycetidae</taxon>
        <taxon>Agaricales</taxon>
        <taxon>Pluteineae</taxon>
        <taxon>Amanitaceae</taxon>
        <taxon>Amanita</taxon>
    </lineage>
</organism>
<keyword evidence="3" id="KW-1185">Reference proteome</keyword>
<feature type="region of interest" description="Disordered" evidence="1">
    <location>
        <begin position="34"/>
        <end position="74"/>
    </location>
</feature>
<feature type="compositionally biased region" description="Low complexity" evidence="1">
    <location>
        <begin position="57"/>
        <end position="71"/>
    </location>
</feature>
<accession>A0A2A9NT16</accession>
<sequence length="499" mass="55390">MLSQINNGTPSIFLSTTSDDRIYSRRRHSRENRRTYSFDYSNHYGMDTDDRGDSDLESTPSSPEEAASRSPNYSTAYCPSYTTTSHSNPEKLVLPSFEEFCRITSCRDPDDDSPPQNRYRGQGQSNLLCSRLLPELQRHGRRASGNETGVGTTELPLPLLSRRTPSAPPTGTMLGGVWRLRSPSPQLPASPSSPSLLDSESTPPLASAESLVSCEWNRLDKTQTSFTLTPAWRWPSPTDSNDDSSTSSTSSGLGGVFRSPKNVSDAELTCHDADKPPAGGVHRRGRKKRQGQGQKKTTRRSRMRMKNEENEDLSAEVVYIQDDTRSSKVVRALVYTDPPGVDDDGNEKAKCGYMVVDYDTEEWERWTQPTTGLQGNKEFRCNWPHNGAPTGSCGYTAKKQLVRRHVESTHLNIRSNGLHSEGLTSPGCINEYRREGLTFIGVPIPARNHTHASTAENIAMSSRNMTIELHHGRVTTQMGDQGIQRPLEQILGVIDATRT</sequence>
<feature type="region of interest" description="Disordered" evidence="1">
    <location>
        <begin position="107"/>
        <end position="126"/>
    </location>
</feature>
<gene>
    <name evidence="2" type="ORF">AMATHDRAFT_45522</name>
</gene>